<reference evidence="3" key="1">
    <citation type="journal article" date="2019" name="Int. J. Syst. Evol. Microbiol.">
        <title>The Global Catalogue of Microorganisms (GCM) 10K type strain sequencing project: providing services to taxonomists for standard genome sequencing and annotation.</title>
        <authorList>
            <consortium name="The Broad Institute Genomics Platform"/>
            <consortium name="The Broad Institute Genome Sequencing Center for Infectious Disease"/>
            <person name="Wu L."/>
            <person name="Ma J."/>
        </authorList>
    </citation>
    <scope>NUCLEOTIDE SEQUENCE [LARGE SCALE GENOMIC DNA]</scope>
    <source>
        <strain evidence="3">CGMCC 1.15197</strain>
    </source>
</reference>
<dbReference type="InterPro" id="IPR024311">
    <property type="entry name" value="Lipocalin-like"/>
</dbReference>
<name>A0ABQ1U1Q3_9BACT</name>
<keyword evidence="3" id="KW-1185">Reference proteome</keyword>
<dbReference type="Proteomes" id="UP000632273">
    <property type="component" value="Unassembled WGS sequence"/>
</dbReference>
<evidence type="ECO:0000313" key="3">
    <source>
        <dbReference type="Proteomes" id="UP000632273"/>
    </source>
</evidence>
<dbReference type="Pfam" id="PF13648">
    <property type="entry name" value="Lipocalin_4"/>
    <property type="match status" value="1"/>
</dbReference>
<gene>
    <name evidence="2" type="ORF">GCM10011383_18770</name>
</gene>
<comment type="caution">
    <text evidence="2">The sequence shown here is derived from an EMBL/GenBank/DDBJ whole genome shotgun (WGS) entry which is preliminary data.</text>
</comment>
<accession>A0ABQ1U1Q3</accession>
<dbReference type="EMBL" id="BMHT01000003">
    <property type="protein sequence ID" value="GGF07896.1"/>
    <property type="molecule type" value="Genomic_DNA"/>
</dbReference>
<proteinExistence type="predicted"/>
<evidence type="ECO:0000259" key="1">
    <source>
        <dbReference type="Pfam" id="PF13648"/>
    </source>
</evidence>
<organism evidence="2 3">
    <name type="scientific">Hymenobacter cavernae</name>
    <dbReference type="NCBI Taxonomy" id="2044852"/>
    <lineage>
        <taxon>Bacteria</taxon>
        <taxon>Pseudomonadati</taxon>
        <taxon>Bacteroidota</taxon>
        <taxon>Cytophagia</taxon>
        <taxon>Cytophagales</taxon>
        <taxon>Hymenobacteraceae</taxon>
        <taxon>Hymenobacter</taxon>
    </lineage>
</organism>
<dbReference type="PROSITE" id="PS51257">
    <property type="entry name" value="PROKAR_LIPOPROTEIN"/>
    <property type="match status" value="1"/>
</dbReference>
<protein>
    <recommendedName>
        <fullName evidence="1">Lipocalin-like domain-containing protein</fullName>
    </recommendedName>
</protein>
<sequence>MNKFSFTLCAILATTLSLSSCDTNKDKEEAKPATKTEMLTDKTWMLSALTTNPARTMNGKQVTDLFPYVEDCTLDDVLSFSKPNVYHFEEGATKCSTNDPQSLTGSWAFQEDETVLATTFPGYTGNTYNIVSLDNSTLKLKAITTINGTKYTQTFTYTKK</sequence>
<feature type="domain" description="Lipocalin-like" evidence="1">
    <location>
        <begin position="42"/>
        <end position="140"/>
    </location>
</feature>
<evidence type="ECO:0000313" key="2">
    <source>
        <dbReference type="EMBL" id="GGF07896.1"/>
    </source>
</evidence>
<dbReference type="RefSeq" id="WP_188813448.1">
    <property type="nucleotide sequence ID" value="NZ_BMHT01000003.1"/>
</dbReference>